<organism evidence="2">
    <name type="scientific">Arion vulgaris</name>
    <dbReference type="NCBI Taxonomy" id="1028688"/>
    <lineage>
        <taxon>Eukaryota</taxon>
        <taxon>Metazoa</taxon>
        <taxon>Spiralia</taxon>
        <taxon>Lophotrochozoa</taxon>
        <taxon>Mollusca</taxon>
        <taxon>Gastropoda</taxon>
        <taxon>Heterobranchia</taxon>
        <taxon>Euthyneura</taxon>
        <taxon>Panpulmonata</taxon>
        <taxon>Eupulmonata</taxon>
        <taxon>Stylommatophora</taxon>
        <taxon>Helicina</taxon>
        <taxon>Arionoidea</taxon>
        <taxon>Arionidae</taxon>
        <taxon>Arion</taxon>
    </lineage>
</organism>
<sequence length="60" mass="7079">MPDPPPFSSPDPPTFLLILIGYITLSLYTDWIKYKHQEDSSYDNQFQQPYTSNKYCISSW</sequence>
<accession>A0A0B7ARH6</accession>
<reference evidence="2" key="1">
    <citation type="submission" date="2014-12" db="EMBL/GenBank/DDBJ databases">
        <title>Insight into the proteome of Arion vulgaris.</title>
        <authorList>
            <person name="Aradska J."/>
            <person name="Bulat T."/>
            <person name="Smidak R."/>
            <person name="Sarate P."/>
            <person name="Gangsoo J."/>
            <person name="Sialana F."/>
            <person name="Bilban M."/>
            <person name="Lubec G."/>
        </authorList>
    </citation>
    <scope>NUCLEOTIDE SEQUENCE</scope>
    <source>
        <tissue evidence="2">Skin</tissue>
    </source>
</reference>
<keyword evidence="1" id="KW-1133">Transmembrane helix</keyword>
<protein>
    <submittedName>
        <fullName evidence="2">Uncharacterized protein</fullName>
    </submittedName>
</protein>
<gene>
    <name evidence="2" type="primary">ORF137006</name>
</gene>
<name>A0A0B7ARH6_9EUPU</name>
<dbReference type="AlphaFoldDB" id="A0A0B7ARH6"/>
<keyword evidence="1" id="KW-0472">Membrane</keyword>
<dbReference type="EMBL" id="HACG01036573">
    <property type="protein sequence ID" value="CEK83438.1"/>
    <property type="molecule type" value="Transcribed_RNA"/>
</dbReference>
<evidence type="ECO:0000256" key="1">
    <source>
        <dbReference type="SAM" id="Phobius"/>
    </source>
</evidence>
<proteinExistence type="predicted"/>
<evidence type="ECO:0000313" key="2">
    <source>
        <dbReference type="EMBL" id="CEK83438.1"/>
    </source>
</evidence>
<keyword evidence="1" id="KW-0812">Transmembrane</keyword>
<feature type="transmembrane region" description="Helical" evidence="1">
    <location>
        <begin position="12"/>
        <end position="31"/>
    </location>
</feature>